<feature type="transmembrane region" description="Helical" evidence="2">
    <location>
        <begin position="214"/>
        <end position="235"/>
    </location>
</feature>
<dbReference type="Pfam" id="PF09772">
    <property type="entry name" value="Tmem26"/>
    <property type="match status" value="1"/>
</dbReference>
<feature type="transmembrane region" description="Helical" evidence="2">
    <location>
        <begin position="303"/>
        <end position="324"/>
    </location>
</feature>
<dbReference type="InterPro" id="IPR019169">
    <property type="entry name" value="Transmembrane_26"/>
</dbReference>
<feature type="region of interest" description="Disordered" evidence="1">
    <location>
        <begin position="1"/>
        <end position="21"/>
    </location>
</feature>
<dbReference type="PANTHER" id="PTHR22168">
    <property type="entry name" value="TMEM26 PROTEIN"/>
    <property type="match status" value="1"/>
</dbReference>
<keyword evidence="2" id="KW-1133">Transmembrane helix</keyword>
<evidence type="ECO:0000313" key="3">
    <source>
        <dbReference type="Proteomes" id="UP000887572"/>
    </source>
</evidence>
<keyword evidence="2" id="KW-0472">Membrane</keyword>
<feature type="compositionally biased region" description="Low complexity" evidence="1">
    <location>
        <begin position="143"/>
        <end position="156"/>
    </location>
</feature>
<dbReference type="PANTHER" id="PTHR22168:SF8">
    <property type="entry name" value="TRANSMEMBRANE PROTEIN 26"/>
    <property type="match status" value="1"/>
</dbReference>
<dbReference type="WBParaSite" id="Gr19_v10_g17156.t1">
    <property type="protein sequence ID" value="Gr19_v10_g17156.t1"/>
    <property type="gene ID" value="Gr19_v10_g17156"/>
</dbReference>
<keyword evidence="3" id="KW-1185">Reference proteome</keyword>
<evidence type="ECO:0000256" key="2">
    <source>
        <dbReference type="SAM" id="Phobius"/>
    </source>
</evidence>
<reference evidence="4" key="1">
    <citation type="submission" date="2022-11" db="UniProtKB">
        <authorList>
            <consortium name="WormBaseParasite"/>
        </authorList>
    </citation>
    <scope>IDENTIFICATION</scope>
</reference>
<feature type="region of interest" description="Disordered" evidence="1">
    <location>
        <begin position="62"/>
        <end position="160"/>
    </location>
</feature>
<evidence type="ECO:0000313" key="4">
    <source>
        <dbReference type="WBParaSite" id="Gr19_v10_g17156.t1"/>
    </source>
</evidence>
<proteinExistence type="predicted"/>
<accession>A0A914HGI6</accession>
<evidence type="ECO:0000256" key="1">
    <source>
        <dbReference type="SAM" id="MobiDB-lite"/>
    </source>
</evidence>
<feature type="transmembrane region" description="Helical" evidence="2">
    <location>
        <begin position="190"/>
        <end position="208"/>
    </location>
</feature>
<feature type="transmembrane region" description="Helical" evidence="2">
    <location>
        <begin position="369"/>
        <end position="387"/>
    </location>
</feature>
<feature type="transmembrane region" description="Helical" evidence="2">
    <location>
        <begin position="443"/>
        <end position="465"/>
    </location>
</feature>
<protein>
    <submittedName>
        <fullName evidence="4">Transmembrane protein</fullName>
    </submittedName>
</protein>
<feature type="transmembrane region" description="Helical" evidence="2">
    <location>
        <begin position="336"/>
        <end position="357"/>
    </location>
</feature>
<organism evidence="3 4">
    <name type="scientific">Globodera rostochiensis</name>
    <name type="common">Golden nematode worm</name>
    <name type="synonym">Heterodera rostochiensis</name>
    <dbReference type="NCBI Taxonomy" id="31243"/>
    <lineage>
        <taxon>Eukaryota</taxon>
        <taxon>Metazoa</taxon>
        <taxon>Ecdysozoa</taxon>
        <taxon>Nematoda</taxon>
        <taxon>Chromadorea</taxon>
        <taxon>Rhabditida</taxon>
        <taxon>Tylenchina</taxon>
        <taxon>Tylenchomorpha</taxon>
        <taxon>Tylenchoidea</taxon>
        <taxon>Heteroderidae</taxon>
        <taxon>Heteroderinae</taxon>
        <taxon>Globodera</taxon>
    </lineage>
</organism>
<dbReference type="Proteomes" id="UP000887572">
    <property type="component" value="Unplaced"/>
</dbReference>
<sequence length="539" mass="58746">MKKHRGIFRSSAPTPWGHLRGWQKKVGGEEAEVKLWPFSSSERTRELFKMYFWAEKYFSGSSLDQQASGSGGGDRRRGSRSGSGGVERKGSFRVEQQPTEHRKSLGQLAEAIAPRRESRTALATERAQQQQQKGSRAHRKSLSAAAGVPAVASPGGDRPHRASTLGEMAAAAAVGNASTSAILVNIARALAVRALLMAHSLLCIWTAAETRGDNSVWAFALLAMCLVGEGFYAVVVRAGDDPKWFSPVVLLYLFATVPPLWLVYASMCPNGPSSIVHGLNVSAICASPPPASLGLQPNAREDIVGQQLLGHSLFLTLLFARWLLPRAELSREELTQILLAYVAIVTDILEFVGLLNACAVCADPTLQTAVLGAWTLSLVQFALVLTASRARKMRIALATKIIVTTSFRVDFRQAFYDVDIWAVLISLALQDIPFLAVRLCVLSWLWSFNFGQLLFAGKNLFIILLQSYRISVLLNDRYLNPTLDARARSLIEERRQSMAPTKCGKMSVMEIGGSGAMLNTNGGGKVGGVQHQTARQQQR</sequence>
<dbReference type="AlphaFoldDB" id="A0A914HGI6"/>
<feature type="transmembrane region" description="Helical" evidence="2">
    <location>
        <begin position="244"/>
        <end position="264"/>
    </location>
</feature>
<keyword evidence="2" id="KW-0812">Transmembrane</keyword>
<name>A0A914HGI6_GLORO</name>
<feature type="compositionally biased region" description="Basic and acidic residues" evidence="1">
    <location>
        <begin position="86"/>
        <end position="103"/>
    </location>
</feature>